<feature type="domain" description="Fe2OG dioxygenase" evidence="8">
    <location>
        <begin position="243"/>
        <end position="344"/>
    </location>
</feature>
<protein>
    <recommendedName>
        <fullName evidence="8">Fe2OG dioxygenase domain-containing protein</fullName>
    </recommendedName>
</protein>
<dbReference type="Gene3D" id="2.60.120.620">
    <property type="entry name" value="q2cbj1_9rhob like domain"/>
    <property type="match status" value="1"/>
</dbReference>
<dbReference type="EMBL" id="JBCNJP010000027">
    <property type="protein sequence ID" value="KAK9051080.1"/>
    <property type="molecule type" value="Genomic_DNA"/>
</dbReference>
<evidence type="ECO:0000256" key="3">
    <source>
        <dbReference type="ARBA" id="ARBA00022896"/>
    </source>
</evidence>
<evidence type="ECO:0000313" key="10">
    <source>
        <dbReference type="Proteomes" id="UP001408789"/>
    </source>
</evidence>
<name>A0AAP0CBR1_9ASTR</name>
<dbReference type="GO" id="GO:0031418">
    <property type="term" value="F:L-ascorbic acid binding"/>
    <property type="evidence" value="ECO:0007669"/>
    <property type="project" value="UniProtKB-KW"/>
</dbReference>
<reference evidence="9 10" key="1">
    <citation type="submission" date="2024-04" db="EMBL/GenBank/DDBJ databases">
        <title>The reference genome of an endangered Asteraceae, Deinandra increscens subsp. villosa, native to the Central Coast of California.</title>
        <authorList>
            <person name="Guilliams M."/>
            <person name="Hasenstab-Lehman K."/>
            <person name="Meyer R."/>
            <person name="Mcevoy S."/>
        </authorList>
    </citation>
    <scope>NUCLEOTIDE SEQUENCE [LARGE SCALE GENOMIC DNA]</scope>
    <source>
        <tissue evidence="9">Leaf</tissue>
    </source>
</reference>
<evidence type="ECO:0000259" key="8">
    <source>
        <dbReference type="PROSITE" id="PS51471"/>
    </source>
</evidence>
<dbReference type="GO" id="GO:0005506">
    <property type="term" value="F:iron ion binding"/>
    <property type="evidence" value="ECO:0007669"/>
    <property type="project" value="InterPro"/>
</dbReference>
<dbReference type="PROSITE" id="PS51471">
    <property type="entry name" value="FE2OG_OXY"/>
    <property type="match status" value="1"/>
</dbReference>
<keyword evidence="3" id="KW-0847">Vitamin C</keyword>
<keyword evidence="10" id="KW-1185">Reference proteome</keyword>
<dbReference type="InterPro" id="IPR006620">
    <property type="entry name" value="Pro_4_hyd_alph"/>
</dbReference>
<dbReference type="PANTHER" id="PTHR24014">
    <property type="entry name" value="2-OXOGLUTARATE AND IRON-DEPENDENT OXYGENASE DOMAIN-CONTAINING PROTEIN 2"/>
    <property type="match status" value="1"/>
</dbReference>
<evidence type="ECO:0000256" key="2">
    <source>
        <dbReference type="ARBA" id="ARBA00022723"/>
    </source>
</evidence>
<comment type="cofactor">
    <cofactor evidence="1">
        <name>L-ascorbate</name>
        <dbReference type="ChEBI" id="CHEBI:38290"/>
    </cofactor>
</comment>
<keyword evidence="2" id="KW-0479">Metal-binding</keyword>
<evidence type="ECO:0000256" key="6">
    <source>
        <dbReference type="ARBA" id="ARBA00023004"/>
    </source>
</evidence>
<dbReference type="Proteomes" id="UP001408789">
    <property type="component" value="Unassembled WGS sequence"/>
</dbReference>
<sequence length="388" mass="44469">MVFERGNSSSTLKASADVTNGNGNGNGNGYVDGEAPANTNHRLQLCPNQNHMSENYDDLDTEFNPLIFSSLERYLPPNLLDAPRETKYEYMRGILCGFSTEGERNRQVQTHNEYRQKIISNYRPLCRELYTMNPSMFFVESFLRAFNANEKYRDEYIRDILSKIAPGVYTFQMLHPSFCEMLLREVKNIEEWLHETKLMVMLPSTITKSGLVLNDFGMKGTLDKLLENFVCHISRILFPDVCSLDSQHGYVVQYGIDRDVEAGFHMDDSEVTLNVCLGKEFTGGELFFGGMRCEQHVNSEPCPKEICVYSHKPGHAIIHRGYNRHGAKAITSGHRINLVMWCRSSVSRELKRHRNNFANFCGKCQGEKEKKLQEMKRALFARERGAPS</sequence>
<feature type="compositionally biased region" description="Polar residues" evidence="7">
    <location>
        <begin position="1"/>
        <end position="19"/>
    </location>
</feature>
<organism evidence="9 10">
    <name type="scientific">Deinandra increscens subsp. villosa</name>
    <dbReference type="NCBI Taxonomy" id="3103831"/>
    <lineage>
        <taxon>Eukaryota</taxon>
        <taxon>Viridiplantae</taxon>
        <taxon>Streptophyta</taxon>
        <taxon>Embryophyta</taxon>
        <taxon>Tracheophyta</taxon>
        <taxon>Spermatophyta</taxon>
        <taxon>Magnoliopsida</taxon>
        <taxon>eudicotyledons</taxon>
        <taxon>Gunneridae</taxon>
        <taxon>Pentapetalae</taxon>
        <taxon>asterids</taxon>
        <taxon>campanulids</taxon>
        <taxon>Asterales</taxon>
        <taxon>Asteraceae</taxon>
        <taxon>Asteroideae</taxon>
        <taxon>Heliantheae alliance</taxon>
        <taxon>Madieae</taxon>
        <taxon>Madiinae</taxon>
        <taxon>Deinandra</taxon>
    </lineage>
</organism>
<comment type="caution">
    <text evidence="9">The sequence shown here is derived from an EMBL/GenBank/DDBJ whole genome shotgun (WGS) entry which is preliminary data.</text>
</comment>
<dbReference type="InterPro" id="IPR005123">
    <property type="entry name" value="Oxoglu/Fe-dep_dioxygenase_dom"/>
</dbReference>
<proteinExistence type="predicted"/>
<keyword evidence="5" id="KW-0560">Oxidoreductase</keyword>
<keyword evidence="6" id="KW-0408">Iron</keyword>
<dbReference type="SMART" id="SM00702">
    <property type="entry name" value="P4Hc"/>
    <property type="match status" value="1"/>
</dbReference>
<gene>
    <name evidence="9" type="ORF">SSX86_027706</name>
</gene>
<dbReference type="AlphaFoldDB" id="A0AAP0CBR1"/>
<evidence type="ECO:0000256" key="5">
    <source>
        <dbReference type="ARBA" id="ARBA00023002"/>
    </source>
</evidence>
<feature type="region of interest" description="Disordered" evidence="7">
    <location>
        <begin position="1"/>
        <end position="28"/>
    </location>
</feature>
<keyword evidence="4" id="KW-0223">Dioxygenase</keyword>
<dbReference type="GO" id="GO:0051213">
    <property type="term" value="F:dioxygenase activity"/>
    <property type="evidence" value="ECO:0007669"/>
    <property type="project" value="UniProtKB-KW"/>
</dbReference>
<evidence type="ECO:0000256" key="7">
    <source>
        <dbReference type="SAM" id="MobiDB-lite"/>
    </source>
</evidence>
<evidence type="ECO:0000256" key="4">
    <source>
        <dbReference type="ARBA" id="ARBA00022964"/>
    </source>
</evidence>
<dbReference type="Pfam" id="PF25238">
    <property type="entry name" value="OGFOD2-like"/>
    <property type="match status" value="1"/>
</dbReference>
<evidence type="ECO:0000256" key="1">
    <source>
        <dbReference type="ARBA" id="ARBA00001961"/>
    </source>
</evidence>
<dbReference type="PANTHER" id="PTHR24014:SF4">
    <property type="entry name" value="2-OXOGLUTARATE AND IRON-DEPENDENT OXYGENASE DOMAIN-CONTAINING PROTEIN 2"/>
    <property type="match status" value="1"/>
</dbReference>
<accession>A0AAP0CBR1</accession>
<evidence type="ECO:0000313" key="9">
    <source>
        <dbReference type="EMBL" id="KAK9051080.1"/>
    </source>
</evidence>
<dbReference type="GO" id="GO:0016705">
    <property type="term" value="F:oxidoreductase activity, acting on paired donors, with incorporation or reduction of molecular oxygen"/>
    <property type="evidence" value="ECO:0007669"/>
    <property type="project" value="InterPro"/>
</dbReference>